<name>A0AAX4G470_9CAUD</name>
<proteinExistence type="predicted"/>
<keyword evidence="2" id="KW-1185">Reference proteome</keyword>
<accession>A0AAX4G470</accession>
<evidence type="ECO:0000313" key="2">
    <source>
        <dbReference type="Proteomes" id="UP001301519"/>
    </source>
</evidence>
<dbReference type="EMBL" id="OR420753">
    <property type="protein sequence ID" value="WOZ55775.1"/>
    <property type="molecule type" value="Genomic_DNA"/>
</dbReference>
<gene>
    <name evidence="1" type="ORF">HTVC041P_gp41</name>
</gene>
<protein>
    <recommendedName>
        <fullName evidence="3">Tail fiber protein</fullName>
    </recommendedName>
</protein>
<organism evidence="1 2">
    <name type="scientific">Pelagibacter phage HTVC041P</name>
    <dbReference type="NCBI Taxonomy" id="3072833"/>
    <lineage>
        <taxon>Viruses</taxon>
        <taxon>Duplodnaviria</taxon>
        <taxon>Heunggongvirae</taxon>
        <taxon>Uroviricota</taxon>
        <taxon>Caudoviricetes</taxon>
        <taxon>Autographivirales</taxon>
        <taxon>Autographivirales incertae sedis</taxon>
        <taxon>Aequorvirus</taxon>
        <taxon>Aequorvirus HTVC041P</taxon>
    </lineage>
</organism>
<sequence length="259" mass="27359">MATLNLGRIKPVFRGAYNNSTAYVVDDIVTSGGSSYICIQASTGNAVSNSTYWTLMAQGGTDVGTTLTTQGDILYRDGSGLQRLGAGTSGQLLQSGGSGANVSWTNAPVGISHVSMWWCNTAFDGNASPITSNLASQIYFGSADMSVSSGVFTFPVTGYWLVQFQTAHYENGDDSQIESKIVRSTDGGSNWSNISVFDSFVRHTSANNTHTSGFGQAIFDVTSTSNVKARFDITKQNSGTTTYAGGGRVSMTFIRLGDT</sequence>
<dbReference type="Proteomes" id="UP001301519">
    <property type="component" value="Segment"/>
</dbReference>
<evidence type="ECO:0008006" key="3">
    <source>
        <dbReference type="Google" id="ProtNLM"/>
    </source>
</evidence>
<reference evidence="1 2" key="1">
    <citation type="submission" date="2023-08" db="EMBL/GenBank/DDBJ databases">
        <authorList>
            <person name="Du S."/>
            <person name="Wu Z."/>
            <person name="Wu Y."/>
            <person name="Yang M."/>
            <person name="Shao J."/>
            <person name="Liu H."/>
            <person name="Zhao Y."/>
            <person name="Zhang Z."/>
        </authorList>
    </citation>
    <scope>NUCLEOTIDE SEQUENCE [LARGE SCALE GENOMIC DNA]</scope>
</reference>
<dbReference type="Gene3D" id="2.10.10.20">
    <property type="entry name" value="Carbohydrate-binding module superfamily 5/12"/>
    <property type="match status" value="1"/>
</dbReference>
<evidence type="ECO:0000313" key="1">
    <source>
        <dbReference type="EMBL" id="WOZ55775.1"/>
    </source>
</evidence>